<keyword evidence="3" id="KW-1185">Reference proteome</keyword>
<feature type="chain" id="PRO_5045188415" description="Apple domain-containing protein" evidence="1">
    <location>
        <begin position="18"/>
        <end position="319"/>
    </location>
</feature>
<comment type="caution">
    <text evidence="2">The sequence shown here is derived from an EMBL/GenBank/DDBJ whole genome shotgun (WGS) entry which is preliminary data.</text>
</comment>
<name>A0ABY2GVL2_9HYPO</name>
<sequence>MKNTAFILLALGGNVFAHHPSAKTELICTSEYGRSSVRHVQTHTSTHTKPYTYTELVTRTPIVTVRLPPKTKTLHKTKTVIQLTQCLRPMGLSPVQAEPGYVSKHKRAEYVDLQKKAKNTEEQCTGGIVVKTIIKTAQPATRTLGPFISTTTVPITTTSTSTIFPADITSTVTAVTSATITSTTDITTSTVTTTSTTVTSQAPTVTVYLACAQDNIASTANGGAFISNVGTSAAKIVGGGNGGDAFACCNACQATPFCQATLSSEQEGFCLLLTNKDTLQQCNPGQFYGDAFLTNPNPSFQFTVSNGPCGAIRNAGSAA</sequence>
<organism evidence="2 3">
    <name type="scientific">Trichoderma ghanense</name>
    <dbReference type="NCBI Taxonomy" id="65468"/>
    <lineage>
        <taxon>Eukaryota</taxon>
        <taxon>Fungi</taxon>
        <taxon>Dikarya</taxon>
        <taxon>Ascomycota</taxon>
        <taxon>Pezizomycotina</taxon>
        <taxon>Sordariomycetes</taxon>
        <taxon>Hypocreomycetidae</taxon>
        <taxon>Hypocreales</taxon>
        <taxon>Hypocreaceae</taxon>
        <taxon>Trichoderma</taxon>
    </lineage>
</organism>
<evidence type="ECO:0000256" key="1">
    <source>
        <dbReference type="SAM" id="SignalP"/>
    </source>
</evidence>
<protein>
    <recommendedName>
        <fullName evidence="4">Apple domain-containing protein</fullName>
    </recommendedName>
</protein>
<evidence type="ECO:0000313" key="2">
    <source>
        <dbReference type="EMBL" id="TFA99690.1"/>
    </source>
</evidence>
<dbReference type="EMBL" id="PPTA01000013">
    <property type="protein sequence ID" value="TFA99690.1"/>
    <property type="molecule type" value="Genomic_DNA"/>
</dbReference>
<evidence type="ECO:0000313" key="3">
    <source>
        <dbReference type="Proteomes" id="UP001642720"/>
    </source>
</evidence>
<dbReference type="RefSeq" id="XP_073555892.1">
    <property type="nucleotide sequence ID" value="XM_073705756.1"/>
</dbReference>
<feature type="signal peptide" evidence="1">
    <location>
        <begin position="1"/>
        <end position="17"/>
    </location>
</feature>
<proteinExistence type="predicted"/>
<reference evidence="2 3" key="1">
    <citation type="submission" date="2018-01" db="EMBL/GenBank/DDBJ databases">
        <title>Genome characterization of the sugarcane-associated fungus Trichoderma ghanense CCMA-1212 and their application in lignocelulose bioconversion.</title>
        <authorList>
            <person name="Steindorff A.S."/>
            <person name="Mendes T.D."/>
            <person name="Vilela E.S.D."/>
            <person name="Rodrigues D.S."/>
            <person name="Formighieri E.F."/>
            <person name="Melo I.S."/>
            <person name="Favaro L.C.L."/>
        </authorList>
    </citation>
    <scope>NUCLEOTIDE SEQUENCE [LARGE SCALE GENOMIC DNA]</scope>
    <source>
        <strain evidence="2 3">CCMA-1212</strain>
    </source>
</reference>
<dbReference type="Proteomes" id="UP001642720">
    <property type="component" value="Unassembled WGS sequence"/>
</dbReference>
<keyword evidence="1" id="KW-0732">Signal</keyword>
<dbReference type="GeneID" id="300580206"/>
<accession>A0ABY2GVL2</accession>
<gene>
    <name evidence="2" type="ORF">CCMA1212_008636</name>
</gene>
<evidence type="ECO:0008006" key="4">
    <source>
        <dbReference type="Google" id="ProtNLM"/>
    </source>
</evidence>